<dbReference type="AlphaFoldDB" id="A0A0T6B3K8"/>
<comment type="caution">
    <text evidence="2">The sequence shown here is derived from an EMBL/GenBank/DDBJ whole genome shotgun (WGS) entry which is preliminary data.</text>
</comment>
<feature type="non-terminal residue" evidence="2">
    <location>
        <position position="1"/>
    </location>
</feature>
<feature type="compositionally biased region" description="Low complexity" evidence="1">
    <location>
        <begin position="91"/>
        <end position="108"/>
    </location>
</feature>
<feature type="non-terminal residue" evidence="2">
    <location>
        <position position="143"/>
    </location>
</feature>
<dbReference type="Proteomes" id="UP000051574">
    <property type="component" value="Unassembled WGS sequence"/>
</dbReference>
<feature type="region of interest" description="Disordered" evidence="1">
    <location>
        <begin position="34"/>
        <end position="114"/>
    </location>
</feature>
<dbReference type="EMBL" id="LJIG01015972">
    <property type="protein sequence ID" value="KRT82000.1"/>
    <property type="molecule type" value="Genomic_DNA"/>
</dbReference>
<sequence length="143" mass="16628">FGTDSGKNNINMDNSWVSDSSSTGFVYFEIDTTPSKVEKPRTETSDFVSFTDHNSSPQIHFKPISYSSPQNFRRGSPRNYHKRGWKQNYGNRSYSPNTSYNSNYNSPRNRSRESYQNFNLSGSFNRSIYSSFLEDPWANLERQ</sequence>
<feature type="compositionally biased region" description="Basic residues" evidence="1">
    <location>
        <begin position="75"/>
        <end position="85"/>
    </location>
</feature>
<organism evidence="2 3">
    <name type="scientific">Oryctes borbonicus</name>
    <dbReference type="NCBI Taxonomy" id="1629725"/>
    <lineage>
        <taxon>Eukaryota</taxon>
        <taxon>Metazoa</taxon>
        <taxon>Ecdysozoa</taxon>
        <taxon>Arthropoda</taxon>
        <taxon>Hexapoda</taxon>
        <taxon>Insecta</taxon>
        <taxon>Pterygota</taxon>
        <taxon>Neoptera</taxon>
        <taxon>Endopterygota</taxon>
        <taxon>Coleoptera</taxon>
        <taxon>Polyphaga</taxon>
        <taxon>Scarabaeiformia</taxon>
        <taxon>Scarabaeidae</taxon>
        <taxon>Dynastinae</taxon>
        <taxon>Oryctes</taxon>
    </lineage>
</organism>
<name>A0A0T6B3K8_9SCAR</name>
<gene>
    <name evidence="2" type="ORF">AMK59_5239</name>
</gene>
<accession>A0A0T6B3K8</accession>
<keyword evidence="3" id="KW-1185">Reference proteome</keyword>
<feature type="compositionally biased region" description="Polar residues" evidence="1">
    <location>
        <begin position="45"/>
        <end position="58"/>
    </location>
</feature>
<evidence type="ECO:0000313" key="2">
    <source>
        <dbReference type="EMBL" id="KRT82000.1"/>
    </source>
</evidence>
<protein>
    <submittedName>
        <fullName evidence="2">Uncharacterized protein</fullName>
    </submittedName>
</protein>
<evidence type="ECO:0000256" key="1">
    <source>
        <dbReference type="SAM" id="MobiDB-lite"/>
    </source>
</evidence>
<evidence type="ECO:0000313" key="3">
    <source>
        <dbReference type="Proteomes" id="UP000051574"/>
    </source>
</evidence>
<reference evidence="2 3" key="1">
    <citation type="submission" date="2015-09" db="EMBL/GenBank/DDBJ databases">
        <title>Draft genome of the scarab beetle Oryctes borbonicus.</title>
        <authorList>
            <person name="Meyer J.M."/>
            <person name="Markov G.V."/>
            <person name="Baskaran P."/>
            <person name="Herrmann M."/>
            <person name="Sommer R.J."/>
            <person name="Roedelsperger C."/>
        </authorList>
    </citation>
    <scope>NUCLEOTIDE SEQUENCE [LARGE SCALE GENOMIC DNA]</scope>
    <source>
        <strain evidence="2">OB123</strain>
        <tissue evidence="2">Whole animal</tissue>
    </source>
</reference>
<proteinExistence type="predicted"/>